<dbReference type="SUPFAM" id="SSF56645">
    <property type="entry name" value="Acyl-CoA dehydrogenase NM domain-like"/>
    <property type="match status" value="1"/>
</dbReference>
<reference evidence="11 12" key="1">
    <citation type="submission" date="2016-10" db="EMBL/GenBank/DDBJ databases">
        <title>The genome sequence of Colletotrichum fioriniae PJ7.</title>
        <authorList>
            <person name="Baroncelli R."/>
        </authorList>
    </citation>
    <scope>NUCLEOTIDE SEQUENCE [LARGE SCALE GENOMIC DNA]</scope>
    <source>
        <strain evidence="11 12">Tom-12</strain>
    </source>
</reference>
<evidence type="ECO:0000256" key="8">
    <source>
        <dbReference type="ARBA" id="ARBA00023002"/>
    </source>
</evidence>
<keyword evidence="5 9" id="KW-0863">Zinc-finger</keyword>
<dbReference type="Proteomes" id="UP001227543">
    <property type="component" value="Unassembled WGS sequence"/>
</dbReference>
<dbReference type="Pfam" id="PF01753">
    <property type="entry name" value="zf-MYND"/>
    <property type="match status" value="1"/>
</dbReference>
<dbReference type="PANTHER" id="PTHR48083">
    <property type="entry name" value="MEDIUM-CHAIN SPECIFIC ACYL-COA DEHYDROGENASE, MITOCHONDRIAL-RELATED"/>
    <property type="match status" value="1"/>
</dbReference>
<evidence type="ECO:0000256" key="9">
    <source>
        <dbReference type="PROSITE-ProRule" id="PRU00134"/>
    </source>
</evidence>
<dbReference type="EMBL" id="MLFU01000116">
    <property type="protein sequence ID" value="KAK1480748.1"/>
    <property type="molecule type" value="Genomic_DNA"/>
</dbReference>
<evidence type="ECO:0000256" key="2">
    <source>
        <dbReference type="ARBA" id="ARBA00009347"/>
    </source>
</evidence>
<dbReference type="Gene3D" id="6.10.140.2220">
    <property type="match status" value="1"/>
</dbReference>
<dbReference type="Gene3D" id="1.10.540.10">
    <property type="entry name" value="Acyl-CoA dehydrogenase/oxidase, N-terminal domain"/>
    <property type="match status" value="1"/>
</dbReference>
<dbReference type="InterPro" id="IPR036250">
    <property type="entry name" value="AcylCo_DH-like_C"/>
</dbReference>
<evidence type="ECO:0000256" key="1">
    <source>
        <dbReference type="ARBA" id="ARBA00001974"/>
    </source>
</evidence>
<gene>
    <name evidence="11" type="ORF">CTAM01_14207</name>
</gene>
<dbReference type="Gene3D" id="1.20.140.10">
    <property type="entry name" value="Butyryl-CoA Dehydrogenase, subunit A, domain 3"/>
    <property type="match status" value="1"/>
</dbReference>
<dbReference type="InterPro" id="IPR002893">
    <property type="entry name" value="Znf_MYND"/>
</dbReference>
<dbReference type="InterPro" id="IPR009075">
    <property type="entry name" value="AcylCo_DH/oxidase_C"/>
</dbReference>
<dbReference type="Gene3D" id="2.40.110.10">
    <property type="entry name" value="Butyryl-CoA Dehydrogenase, subunit A, domain 2"/>
    <property type="match status" value="1"/>
</dbReference>
<dbReference type="Pfam" id="PF02770">
    <property type="entry name" value="Acyl-CoA_dh_M"/>
    <property type="match status" value="1"/>
</dbReference>
<evidence type="ECO:0000256" key="3">
    <source>
        <dbReference type="ARBA" id="ARBA00022630"/>
    </source>
</evidence>
<dbReference type="SUPFAM" id="SSF144232">
    <property type="entry name" value="HIT/MYND zinc finger-like"/>
    <property type="match status" value="1"/>
</dbReference>
<keyword evidence="3" id="KW-0285">Flavoprotein</keyword>
<evidence type="ECO:0000313" key="12">
    <source>
        <dbReference type="Proteomes" id="UP001227543"/>
    </source>
</evidence>
<keyword evidence="4" id="KW-0479">Metal-binding</keyword>
<organism evidence="11 12">
    <name type="scientific">Colletotrichum tamarilloi</name>
    <dbReference type="NCBI Taxonomy" id="1209934"/>
    <lineage>
        <taxon>Eukaryota</taxon>
        <taxon>Fungi</taxon>
        <taxon>Dikarya</taxon>
        <taxon>Ascomycota</taxon>
        <taxon>Pezizomycotina</taxon>
        <taxon>Sordariomycetes</taxon>
        <taxon>Hypocreomycetidae</taxon>
        <taxon>Glomerellales</taxon>
        <taxon>Glomerellaceae</taxon>
        <taxon>Colletotrichum</taxon>
        <taxon>Colletotrichum acutatum species complex</taxon>
    </lineage>
</organism>
<dbReference type="PROSITE" id="PS50865">
    <property type="entry name" value="ZF_MYND_2"/>
    <property type="match status" value="1"/>
</dbReference>
<dbReference type="InterPro" id="IPR046373">
    <property type="entry name" value="Acyl-CoA_Oxase/DH_mid-dom_sf"/>
</dbReference>
<accession>A0ABQ9QPZ5</accession>
<dbReference type="Pfam" id="PF02771">
    <property type="entry name" value="Acyl-CoA_dh_N"/>
    <property type="match status" value="1"/>
</dbReference>
<dbReference type="SUPFAM" id="SSF47203">
    <property type="entry name" value="Acyl-CoA dehydrogenase C-terminal domain-like"/>
    <property type="match status" value="1"/>
</dbReference>
<dbReference type="Pfam" id="PF00441">
    <property type="entry name" value="Acyl-CoA_dh_1"/>
    <property type="match status" value="1"/>
</dbReference>
<evidence type="ECO:0000256" key="6">
    <source>
        <dbReference type="ARBA" id="ARBA00022827"/>
    </source>
</evidence>
<dbReference type="InterPro" id="IPR037069">
    <property type="entry name" value="AcylCoA_DH/ox_N_sf"/>
</dbReference>
<sequence>MSIKVKNVPVVEPYGNPAPFAEPAWYNTLTSPYYDESHRRVRDYVRKYIEEHIAPNIQEWEEKGHVPDEARIHFAKSGLAFPELPREYAGDVPLPGNVPAEKWDIFHSLVVSYEASRIWAAGVSVGLNGGTTIGVPPVIHHGTEEQKKWWLPGLVNGKTSFCLGCTEPTGGSDLANLKTTATKSDDGTYYTVNGHKKWISGAIRASHMTTAVRTGGPGIKGISVLVIPLDLPGVSRRKVSNSGWNAGDSTWVTLDNVKVPVNHLIGQENAGFQYIMTNFNKERFILAVLMNGQARICLEDAWAYAIDRHTFGKPLMYHQIIRHKLITMARYIESHWAWLEQIAYHAHTTGSMGTELASRIAMAKIHGGRLLELANREAQQIFGGAGYQRGGVGARVEQISRDLRVNIVGGGSEEIITDLARYSPVTEKLIAVHPVSRFVLRGGPAQILSQPTERDRARATVTPLLQAFFKGSPGAEHAAFAPWSWSTDSPELAAAIGPELAAAGIPGGLEKVTICSAEEKEILGETWSEIRDLLMNFMGSSRPGQATAVPSAVSPGDSSKCHGCGLSSENFSSPMKKCSACQKAWYHSQDCQRSHWKMHKPTCVAHRPAPAPSTAASPGMGPAYNYYNNVARKSEEGQALLRSLKIDPISVRPGMELPLRRLVIAGKDTPEYLRILFGPTFAGEKKELERVRLEVLIDPPRGSPMYVKQDLDDAGTKPPTRALRPASEAELETLKEVREIQEKVRQKVGVGRSPDTRVMQEVLMTFGPDWSEKLQLYMLAVNTMDQGVRR</sequence>
<dbReference type="PANTHER" id="PTHR48083:SF28">
    <property type="entry name" value="ACYL-COA DEHYDROGENASE FAMILY PROTEIN (AFU_ORTHOLOGUE AFUA_6G10880)-RELATED"/>
    <property type="match status" value="1"/>
</dbReference>
<dbReference type="InterPro" id="IPR013786">
    <property type="entry name" value="AcylCoA_DH/ox_N"/>
</dbReference>
<name>A0ABQ9QPZ5_9PEZI</name>
<protein>
    <submittedName>
        <fullName evidence="11">Acyl-CoA dehydrogenase domain-containing protein</fullName>
    </submittedName>
</protein>
<evidence type="ECO:0000256" key="4">
    <source>
        <dbReference type="ARBA" id="ARBA00022723"/>
    </source>
</evidence>
<comment type="cofactor">
    <cofactor evidence="1">
        <name>FAD</name>
        <dbReference type="ChEBI" id="CHEBI:57692"/>
    </cofactor>
</comment>
<dbReference type="InterPro" id="IPR050741">
    <property type="entry name" value="Acyl-CoA_dehydrogenase"/>
</dbReference>
<keyword evidence="7" id="KW-0862">Zinc</keyword>
<dbReference type="RefSeq" id="XP_060375189.1">
    <property type="nucleotide sequence ID" value="XM_060530208.1"/>
</dbReference>
<comment type="caution">
    <text evidence="11">The sequence shown here is derived from an EMBL/GenBank/DDBJ whole genome shotgun (WGS) entry which is preliminary data.</text>
</comment>
<evidence type="ECO:0000259" key="10">
    <source>
        <dbReference type="PROSITE" id="PS50865"/>
    </source>
</evidence>
<keyword evidence="12" id="KW-1185">Reference proteome</keyword>
<feature type="domain" description="MYND-type" evidence="10">
    <location>
        <begin position="561"/>
        <end position="603"/>
    </location>
</feature>
<evidence type="ECO:0000256" key="5">
    <source>
        <dbReference type="ARBA" id="ARBA00022771"/>
    </source>
</evidence>
<dbReference type="InterPro" id="IPR009100">
    <property type="entry name" value="AcylCoA_DH/oxidase_NM_dom_sf"/>
</dbReference>
<comment type="similarity">
    <text evidence="2">Belongs to the acyl-CoA dehydrogenase family.</text>
</comment>
<evidence type="ECO:0000313" key="11">
    <source>
        <dbReference type="EMBL" id="KAK1480748.1"/>
    </source>
</evidence>
<keyword evidence="6" id="KW-0274">FAD</keyword>
<dbReference type="GeneID" id="85414446"/>
<evidence type="ECO:0000256" key="7">
    <source>
        <dbReference type="ARBA" id="ARBA00022833"/>
    </source>
</evidence>
<proteinExistence type="inferred from homology"/>
<dbReference type="InterPro" id="IPR006091">
    <property type="entry name" value="Acyl-CoA_Oxase/DH_mid-dom"/>
</dbReference>
<keyword evidence="8" id="KW-0560">Oxidoreductase</keyword>